<reference evidence="1 2" key="1">
    <citation type="journal article" date="2007" name="Appl. Environ. Microbiol.">
        <title>Isolation of key methanogens for global methane emission from rice paddy fields: a novel isolate affiliated with the clone cluster rice cluster I.</title>
        <authorList>
            <person name="Sakai S."/>
            <person name="Imachi H."/>
            <person name="Sekiguchi Y."/>
            <person name="Ohashi A."/>
            <person name="Harada H."/>
            <person name="Kamagata Y."/>
        </authorList>
    </citation>
    <scope>NUCLEOTIDE SEQUENCE [LARGE SCALE GENOMIC DNA]</scope>
    <source>
        <strain evidence="2">DSM 17711 / JCM 13418 / NBRC 101707 / SANAE</strain>
    </source>
</reference>
<reference evidence="2" key="3">
    <citation type="journal article" date="2011" name="PLoS ONE">
        <title>Genome sequence of a mesophilic hydrogenotrophic methanogen Methanocella paludicola, the first cultivated representative of the order Methanocellales.</title>
        <authorList>
            <person name="Sakai S."/>
            <person name="Takaki Y."/>
            <person name="Shimamura S."/>
            <person name="Sekine M."/>
            <person name="Tajima T."/>
            <person name="Kosugi H."/>
            <person name="Ichikawa N."/>
            <person name="Tasumi E."/>
            <person name="Hiraki A.T."/>
            <person name="Shimizu A."/>
            <person name="Kato Y."/>
            <person name="Nishiko R."/>
            <person name="Mori K."/>
            <person name="Fujita N."/>
            <person name="Imachi H."/>
            <person name="Takai K."/>
        </authorList>
    </citation>
    <scope>NUCLEOTIDE SEQUENCE [LARGE SCALE GENOMIC DNA]</scope>
    <source>
        <strain evidence="2">DSM 17711 / JCM 13418 / NBRC 101707 / SANAE</strain>
    </source>
</reference>
<dbReference type="eggNOG" id="arCOG06515">
    <property type="taxonomic scope" value="Archaea"/>
</dbReference>
<dbReference type="PRINTS" id="PR00344">
    <property type="entry name" value="BCTRLSENSOR"/>
</dbReference>
<dbReference type="AlphaFoldDB" id="D1YZ09"/>
<dbReference type="EMBL" id="AP011532">
    <property type="protein sequence ID" value="BAI61681.1"/>
    <property type="molecule type" value="Genomic_DNA"/>
</dbReference>
<keyword evidence="2" id="KW-1185">Reference proteome</keyword>
<dbReference type="KEGG" id="mpd:MCP_1609"/>
<gene>
    <name evidence="1" type="ordered locus">MCP_1609</name>
</gene>
<dbReference type="InterPro" id="IPR004358">
    <property type="entry name" value="Sig_transdc_His_kin-like_C"/>
</dbReference>
<evidence type="ECO:0008006" key="3">
    <source>
        <dbReference type="Google" id="ProtNLM"/>
    </source>
</evidence>
<dbReference type="GO" id="GO:0016772">
    <property type="term" value="F:transferase activity, transferring phosphorus-containing groups"/>
    <property type="evidence" value="ECO:0007669"/>
    <property type="project" value="InterPro"/>
</dbReference>
<dbReference type="STRING" id="304371.MCP_1609"/>
<evidence type="ECO:0000313" key="1">
    <source>
        <dbReference type="EMBL" id="BAI61681.1"/>
    </source>
</evidence>
<sequence>MKCLLRWNRVLRWSVRSWSCLSEGRVYYCILFHFVVDVFSNAANRAKGSGLGMYLVKSQVESYCGSVWVENRVRGEYNEGSRFVVMLPAVE</sequence>
<proteinExistence type="predicted"/>
<evidence type="ECO:0000313" key="2">
    <source>
        <dbReference type="Proteomes" id="UP000001882"/>
    </source>
</evidence>
<dbReference type="Proteomes" id="UP000001882">
    <property type="component" value="Chromosome"/>
</dbReference>
<organism evidence="1 2">
    <name type="scientific">Methanocella paludicola (strain DSM 17711 / JCM 13418 / NBRC 101707 / SANAE)</name>
    <dbReference type="NCBI Taxonomy" id="304371"/>
    <lineage>
        <taxon>Archaea</taxon>
        <taxon>Methanobacteriati</taxon>
        <taxon>Methanobacteriota</taxon>
        <taxon>Stenosarchaea group</taxon>
        <taxon>Methanomicrobia</taxon>
        <taxon>Methanocellales</taxon>
        <taxon>Methanocellaceae</taxon>
        <taxon>Methanocella</taxon>
    </lineage>
</organism>
<reference evidence="1 2" key="2">
    <citation type="journal article" date="2008" name="Int. J. Syst. Evol. Microbiol.">
        <title>Methanocella paludicola gen. nov., sp. nov., a methane-producing archaeon, the first isolate of the lineage 'Rice Cluster I', and proposal of the new archaeal order Methanocellales ord. nov.</title>
        <authorList>
            <person name="Sakai S."/>
            <person name="Imachi H."/>
            <person name="Hanada S."/>
            <person name="Ohashi A."/>
            <person name="Harada H."/>
            <person name="Kamagata Y."/>
        </authorList>
    </citation>
    <scope>NUCLEOTIDE SEQUENCE [LARGE SCALE GENOMIC DNA]</scope>
    <source>
        <strain evidence="2">DSM 17711 / JCM 13418 / NBRC 101707 / SANAE</strain>
    </source>
</reference>
<dbReference type="SUPFAM" id="SSF55874">
    <property type="entry name" value="ATPase domain of HSP90 chaperone/DNA topoisomerase II/histidine kinase"/>
    <property type="match status" value="1"/>
</dbReference>
<name>D1YZ09_METPS</name>
<protein>
    <recommendedName>
        <fullName evidence="3">Histidine kinase</fullName>
    </recommendedName>
</protein>
<dbReference type="InterPro" id="IPR036890">
    <property type="entry name" value="HATPase_C_sf"/>
</dbReference>
<accession>D1YZ09</accession>
<dbReference type="InParanoid" id="D1YZ09"/>
<dbReference type="Gene3D" id="3.30.565.10">
    <property type="entry name" value="Histidine kinase-like ATPase, C-terminal domain"/>
    <property type="match status" value="1"/>
</dbReference>